<organism evidence="2 3">
    <name type="scientific">Ephemerocybe angulata</name>
    <dbReference type="NCBI Taxonomy" id="980116"/>
    <lineage>
        <taxon>Eukaryota</taxon>
        <taxon>Fungi</taxon>
        <taxon>Dikarya</taxon>
        <taxon>Basidiomycota</taxon>
        <taxon>Agaricomycotina</taxon>
        <taxon>Agaricomycetes</taxon>
        <taxon>Agaricomycetidae</taxon>
        <taxon>Agaricales</taxon>
        <taxon>Agaricineae</taxon>
        <taxon>Psathyrellaceae</taxon>
        <taxon>Ephemerocybe</taxon>
    </lineage>
</organism>
<reference evidence="2 3" key="1">
    <citation type="submission" date="2020-07" db="EMBL/GenBank/DDBJ databases">
        <title>Comparative genomics of pyrophilous fungi reveals a link between fire events and developmental genes.</title>
        <authorList>
            <consortium name="DOE Joint Genome Institute"/>
            <person name="Steindorff A.S."/>
            <person name="Carver A."/>
            <person name="Calhoun S."/>
            <person name="Stillman K."/>
            <person name="Liu H."/>
            <person name="Lipzen A."/>
            <person name="Pangilinan J."/>
            <person name="Labutti K."/>
            <person name="Bruns T.D."/>
            <person name="Grigoriev I.V."/>
        </authorList>
    </citation>
    <scope>NUCLEOTIDE SEQUENCE [LARGE SCALE GENOMIC DNA]</scope>
    <source>
        <strain evidence="2 3">CBS 144469</strain>
    </source>
</reference>
<accession>A0A8H6LZ84</accession>
<name>A0A8H6LZ84_9AGAR</name>
<feature type="compositionally biased region" description="Acidic residues" evidence="1">
    <location>
        <begin position="204"/>
        <end position="266"/>
    </location>
</feature>
<dbReference type="EMBL" id="JACGCI010000080">
    <property type="protein sequence ID" value="KAF6747484.1"/>
    <property type="molecule type" value="Genomic_DNA"/>
</dbReference>
<evidence type="ECO:0000313" key="3">
    <source>
        <dbReference type="Proteomes" id="UP000521943"/>
    </source>
</evidence>
<feature type="compositionally biased region" description="Acidic residues" evidence="1">
    <location>
        <begin position="302"/>
        <end position="318"/>
    </location>
</feature>
<sequence length="1273" mass="139672">MAPAKKNKPDKSKAKSEATEDTNPPATAKKAHTAYNPRMRAYVVMQDSASKIRNKSASRADAPASDPPVPATKAARPQKADRSKAKSAAGGAKGAEAGGKRPHAKDSAPRSHLPVKATGAAVKSTTPASFSEEDEPEPEPTRRLTRAAAKAGPAAAPPPGEARKDSKAKTGSKAVALPADVPTARQGPALRRSKRPPTPLPVSDADEDEDEDGIEEAGSEEGNFEEGDFEDDAVEEDHFEDDVVEEEDFVNGVVEEDDSDDGEDGEGDRCAEDGDGVKDDDEYEDSDEYGAGVLHATPTPASDEEGLAEHAEEDELSGVEEGGAGTSSDRDLFFDPPFTQKPAQSQLNIKSSFELGATPTMSSQAIASPLPVRETQGSLGEAANWGLGDPYDDVETDTTDSLHPTDRVTLPQVLVNPNPNPQSKYDFDTLPNFHVFTYAASAPNELPGPKSRVIFQVGRKFDFLLAPELRMYRERGHILKIPTSESKRPIDKYVCWWNPAKKVPEAIPDGYYVPEARKYEDKLFIFKYDRAVAKVYAQQIRTAYRILDVPDHRDPAPRGISSKSLPQYYAAVEAKKVRQAAEQADKEAERKAERAAERAAERVLEEAKQAALEAEAVEDLRKSSKDLKAMGRKEADKERRRKKEGERLRKGASIDWDEEEEVEMSSEPAKKGKAKQAKKRQLESSGDESSVAAAGHTDSGATKAPEAKRRRRDQNETLNLPAEDEGGSRKSGGARGKRVWTAELRAKLSTATQLIAELAEKTDSDIYTVLAKGCMAVRFAREESAWVVFEKLCKEEGGNAKAAAADMTFSQYAGQEYQKFKKQYKHDKEKWEELVQSWRDGLIKNPHIDADEEPDAGVAAHNSRELAKFVDKLGDQHRKLAMSSASMAPIDIITIIGSPDPVIAQCNTVITSNANVEIMLRSNPAGTKAMIGRMVHLIRSFDLNTMDPKKMSPSDFVAFATGVKIEEEEEDEASKAAAELSAKIHDYRDIAGRWKETGALPMSFGGSERPRQVPFDGPYDADVNPKAGDKASLSMWKTGILDVCWKEELVFIWEEGVAEMEDSDPGGENFDPGLWTRRSQHDAVLRSIKDEVIMVLPRPEEERTIKVGTADFARIAIVKFSCGKVFKRIGDSPKYLRWLAQNARTIPEILDSRKALTDDCVPVELVDDKKVLIRDVILYLSKGPSAEFEKISNLNRLLIHAARKPIPMPKKVKPAASKAPSANVAPRAKLTAHPHQSGSHARTSTSRPKPPTLRTRPSKPKFDGDGNDWPLRE</sequence>
<feature type="compositionally biased region" description="Acidic residues" evidence="1">
    <location>
        <begin position="655"/>
        <end position="664"/>
    </location>
</feature>
<evidence type="ECO:0000313" key="2">
    <source>
        <dbReference type="EMBL" id="KAF6747484.1"/>
    </source>
</evidence>
<feature type="compositionally biased region" description="Low complexity" evidence="1">
    <location>
        <begin position="1214"/>
        <end position="1226"/>
    </location>
</feature>
<feature type="region of interest" description="Disordered" evidence="1">
    <location>
        <begin position="613"/>
        <end position="736"/>
    </location>
</feature>
<feature type="compositionally biased region" description="Polar residues" evidence="1">
    <location>
        <begin position="1234"/>
        <end position="1247"/>
    </location>
</feature>
<feature type="compositionally biased region" description="Basic and acidic residues" evidence="1">
    <location>
        <begin position="267"/>
        <end position="277"/>
    </location>
</feature>
<feature type="region of interest" description="Disordered" evidence="1">
    <location>
        <begin position="380"/>
        <end position="404"/>
    </location>
</feature>
<dbReference type="Proteomes" id="UP000521943">
    <property type="component" value="Unassembled WGS sequence"/>
</dbReference>
<feature type="compositionally biased region" description="Basic and acidic residues" evidence="1">
    <location>
        <begin position="7"/>
        <end position="18"/>
    </location>
</feature>
<protein>
    <submittedName>
        <fullName evidence="2">Uncharacterized protein</fullName>
    </submittedName>
</protein>
<dbReference type="AlphaFoldDB" id="A0A8H6LZ84"/>
<feature type="region of interest" description="Disordered" evidence="1">
    <location>
        <begin position="1209"/>
        <end position="1273"/>
    </location>
</feature>
<feature type="region of interest" description="Disordered" evidence="1">
    <location>
        <begin position="1"/>
        <end position="343"/>
    </location>
</feature>
<feature type="compositionally biased region" description="Basic and acidic residues" evidence="1">
    <location>
        <begin position="618"/>
        <end position="649"/>
    </location>
</feature>
<evidence type="ECO:0000256" key="1">
    <source>
        <dbReference type="SAM" id="MobiDB-lite"/>
    </source>
</evidence>
<keyword evidence="3" id="KW-1185">Reference proteome</keyword>
<proteinExistence type="predicted"/>
<feature type="compositionally biased region" description="Acidic residues" evidence="1">
    <location>
        <begin position="278"/>
        <end position="288"/>
    </location>
</feature>
<gene>
    <name evidence="2" type="ORF">DFP72DRAFT_1075151</name>
</gene>
<comment type="caution">
    <text evidence="2">The sequence shown here is derived from an EMBL/GenBank/DDBJ whole genome shotgun (WGS) entry which is preliminary data.</text>
</comment>
<feature type="compositionally biased region" description="Basic and acidic residues" evidence="1">
    <location>
        <begin position="1260"/>
        <end position="1273"/>
    </location>
</feature>